<feature type="domain" description="Vps41 beta-propeller" evidence="7">
    <location>
        <begin position="25"/>
        <end position="354"/>
    </location>
</feature>
<feature type="compositionally biased region" description="Acidic residues" evidence="6">
    <location>
        <begin position="9"/>
        <end position="20"/>
    </location>
</feature>
<accession>A0A0A9XUE9</accession>
<reference evidence="8" key="1">
    <citation type="journal article" date="2014" name="PLoS ONE">
        <title>Transcriptome-Based Identification of ABC Transporters in the Western Tarnished Plant Bug Lygus hesperus.</title>
        <authorList>
            <person name="Hull J.J."/>
            <person name="Chaney K."/>
            <person name="Geib S.M."/>
            <person name="Fabrick J.A."/>
            <person name="Brent C.S."/>
            <person name="Walsh D."/>
            <person name="Lavine L.C."/>
        </authorList>
    </citation>
    <scope>NUCLEOTIDE SEQUENCE</scope>
</reference>
<dbReference type="AlphaFoldDB" id="A0A0A9XUE9"/>
<reference evidence="8" key="2">
    <citation type="submission" date="2014-07" db="EMBL/GenBank/DDBJ databases">
        <authorList>
            <person name="Hull J."/>
        </authorList>
    </citation>
    <scope>NUCLEOTIDE SEQUENCE</scope>
</reference>
<dbReference type="InterPro" id="IPR011990">
    <property type="entry name" value="TPR-like_helical_dom_sf"/>
</dbReference>
<evidence type="ECO:0000256" key="2">
    <source>
        <dbReference type="ARBA" id="ARBA00022448"/>
    </source>
</evidence>
<evidence type="ECO:0000256" key="5">
    <source>
        <dbReference type="PROSITE-ProRule" id="PRU01006"/>
    </source>
</evidence>
<feature type="repeat" description="CHCR" evidence="5">
    <location>
        <begin position="579"/>
        <end position="723"/>
    </location>
</feature>
<organism evidence="8">
    <name type="scientific">Lygus hesperus</name>
    <name type="common">Western plant bug</name>
    <dbReference type="NCBI Taxonomy" id="30085"/>
    <lineage>
        <taxon>Eukaryota</taxon>
        <taxon>Metazoa</taxon>
        <taxon>Ecdysozoa</taxon>
        <taxon>Arthropoda</taxon>
        <taxon>Hexapoda</taxon>
        <taxon>Insecta</taxon>
        <taxon>Pterygota</taxon>
        <taxon>Neoptera</taxon>
        <taxon>Paraneoptera</taxon>
        <taxon>Hemiptera</taxon>
        <taxon>Heteroptera</taxon>
        <taxon>Panheteroptera</taxon>
        <taxon>Cimicomorpha</taxon>
        <taxon>Miridae</taxon>
        <taxon>Mirini</taxon>
        <taxon>Lygus</taxon>
    </lineage>
</organism>
<dbReference type="EMBL" id="GBHO01021074">
    <property type="protein sequence ID" value="JAG22530.1"/>
    <property type="molecule type" value="Transcribed_RNA"/>
</dbReference>
<feature type="region of interest" description="Disordered" evidence="6">
    <location>
        <begin position="1"/>
        <end position="23"/>
    </location>
</feature>
<name>A0A0A9XUE9_LYGHE</name>
<dbReference type="EMBL" id="GDHC01012615">
    <property type="protein sequence ID" value="JAQ06014.1"/>
    <property type="molecule type" value="Transcribed_RNA"/>
</dbReference>
<dbReference type="Gene3D" id="2.130.10.10">
    <property type="entry name" value="YVTN repeat-like/Quinoprotein amine dehydrogenase"/>
    <property type="match status" value="1"/>
</dbReference>
<dbReference type="InterPro" id="IPR036322">
    <property type="entry name" value="WD40_repeat_dom_sf"/>
</dbReference>
<evidence type="ECO:0000256" key="1">
    <source>
        <dbReference type="ARBA" id="ARBA00004371"/>
    </source>
</evidence>
<keyword evidence="3" id="KW-0653">Protein transport</keyword>
<dbReference type="GO" id="GO:0016236">
    <property type="term" value="P:macroautophagy"/>
    <property type="evidence" value="ECO:0007669"/>
    <property type="project" value="TreeGrafter"/>
</dbReference>
<evidence type="ECO:0000259" key="7">
    <source>
        <dbReference type="Pfam" id="PF23411"/>
    </source>
</evidence>
<dbReference type="Pfam" id="PF23556">
    <property type="entry name" value="TPR_Vps41"/>
    <property type="match status" value="1"/>
</dbReference>
<evidence type="ECO:0000256" key="6">
    <source>
        <dbReference type="SAM" id="MobiDB-lite"/>
    </source>
</evidence>
<dbReference type="GO" id="GO:0006623">
    <property type="term" value="P:protein targeting to vacuole"/>
    <property type="evidence" value="ECO:0007669"/>
    <property type="project" value="InterPro"/>
</dbReference>
<dbReference type="GO" id="GO:0034058">
    <property type="term" value="P:endosomal vesicle fusion"/>
    <property type="evidence" value="ECO:0007669"/>
    <property type="project" value="TreeGrafter"/>
</dbReference>
<dbReference type="PANTHER" id="PTHR12616">
    <property type="entry name" value="VACUOLAR PROTEIN SORTING VPS41"/>
    <property type="match status" value="1"/>
</dbReference>
<dbReference type="InterPro" id="IPR000547">
    <property type="entry name" value="Clathrin_H-chain/VPS_repeat"/>
</dbReference>
<dbReference type="GO" id="GO:0009267">
    <property type="term" value="P:cellular response to starvation"/>
    <property type="evidence" value="ECO:0007669"/>
    <property type="project" value="TreeGrafter"/>
</dbReference>
<dbReference type="GO" id="GO:0030897">
    <property type="term" value="C:HOPS complex"/>
    <property type="evidence" value="ECO:0007669"/>
    <property type="project" value="TreeGrafter"/>
</dbReference>
<dbReference type="SMART" id="SM00299">
    <property type="entry name" value="CLH"/>
    <property type="match status" value="1"/>
</dbReference>
<evidence type="ECO:0000313" key="10">
    <source>
        <dbReference type="EMBL" id="JAG50674.1"/>
    </source>
</evidence>
<dbReference type="PANTHER" id="PTHR12616:SF1">
    <property type="entry name" value="VACUOLAR PROTEIN SORTING-ASSOCIATED PROTEIN 41 HOMOLOG"/>
    <property type="match status" value="1"/>
</dbReference>
<reference evidence="11" key="4">
    <citation type="journal article" date="2016" name="Gigascience">
        <title>De novo construction of an expanded transcriptome assembly for the western tarnished plant bug, Lygus hesperus.</title>
        <authorList>
            <person name="Tassone E.E."/>
            <person name="Geib S.M."/>
            <person name="Hall B."/>
            <person name="Fabrick J.A."/>
            <person name="Brent C.S."/>
            <person name="Hull J.J."/>
        </authorList>
    </citation>
    <scope>NUCLEOTIDE SEQUENCE</scope>
</reference>
<dbReference type="EMBL" id="GBRD01015152">
    <property type="protein sequence ID" value="JAG50674.1"/>
    <property type="molecule type" value="Transcribed_RNA"/>
</dbReference>
<dbReference type="GO" id="GO:0005770">
    <property type="term" value="C:late endosome"/>
    <property type="evidence" value="ECO:0007669"/>
    <property type="project" value="TreeGrafter"/>
</dbReference>
<dbReference type="InterPro" id="IPR001680">
    <property type="entry name" value="WD40_rpt"/>
</dbReference>
<dbReference type="InterPro" id="IPR015943">
    <property type="entry name" value="WD40/YVTN_repeat-like_dom_sf"/>
</dbReference>
<keyword evidence="2" id="KW-0813">Transport</keyword>
<dbReference type="SUPFAM" id="SSF48371">
    <property type="entry name" value="ARM repeat"/>
    <property type="match status" value="1"/>
</dbReference>
<dbReference type="InterPro" id="IPR057780">
    <property type="entry name" value="Beta-prop_Vps41"/>
</dbReference>
<proteinExistence type="predicted"/>
<reference evidence="10" key="3">
    <citation type="submission" date="2014-09" db="EMBL/GenBank/DDBJ databases">
        <authorList>
            <person name="Magalhaes I.L.F."/>
            <person name="Oliveira U."/>
            <person name="Santos F.R."/>
            <person name="Vidigal T.H.D.A."/>
            <person name="Brescovit A.D."/>
            <person name="Santos A.J."/>
        </authorList>
    </citation>
    <scope>NUCLEOTIDE SEQUENCE</scope>
</reference>
<comment type="subcellular location">
    <subcellularLocation>
        <location evidence="1">Lysosome</location>
    </subcellularLocation>
</comment>
<evidence type="ECO:0000256" key="4">
    <source>
        <dbReference type="ARBA" id="ARBA00023228"/>
    </source>
</evidence>
<dbReference type="SUPFAM" id="SSF50978">
    <property type="entry name" value="WD40 repeat-like"/>
    <property type="match status" value="1"/>
</dbReference>
<dbReference type="InterPro" id="IPR016024">
    <property type="entry name" value="ARM-type_fold"/>
</dbReference>
<keyword evidence="4" id="KW-0458">Lysosome</keyword>
<dbReference type="Gene3D" id="1.25.40.10">
    <property type="entry name" value="Tetratricopeptide repeat domain"/>
    <property type="match status" value="1"/>
</dbReference>
<sequence>MESYHHEEQDDEDEGIDAEEKEPKLKYSRMVNDLQNILKNDSASCVAVHPKFVCVGTEWGMIHLLDHQGNNVNRELRAHTVAINQISIDGNGDHIASCSDDGRVLVFGLYNSDNNQDLKMERLVRSVAIDPFYYKPGSGRRFITGDERLVLHEKRYFSRWKQTVLGDASVEGGVKTMKWSPAGDLLAWASHKGFRVYDLVSKTSLGLIQWPVKTDIDLKCHICWKGSYSVIVGWGDTVKVCAVREKAAVQPLDASKFYVQLVFSLPVDSIVCGVGPLDNNIVVFGCAKGPNGISVGERPLLQVIQPDNEGFMDLGSDLLSLRGFAKYTASDYSLECLPEEGRFVIVSPKDIVVACPYDTDDRVDWLKKHKKYQMALDAIEESEKPLVRNTRLEVGQEFIDHLLANKKYEEAAALCPKIVGADKMKWEQELRKFANANQLRTLAGYLPTSHDSALPKHNYEMVLYEFLRMDYEGFLKKIKEWPHRLYNLQAVANSTLEHILHSESKSNPVLLEALAVLYSHMGKHDKALSMYIKLQNKGVFELIRQHKLYWTIHKSAKELMKLDSKQAIETMIDTPKVNPHQVDAWPLVVDPTNIVDALADNKYYLYLYLDKLDEKKPKECLQFHTLLVTLYADFKKEKLLGLLKKSDHYAIQEALEICQQRNFHEEMVHLLGLIGNTKEALTLILTEIKDFERAVDFCKEQDDADLWDDLINYSLGKPSYITTLLKKIGTYVDPRILIQRIDSKHEIPMLKEALVKMMQDYNLQVRIQEGCNKITSSDYFDLHTRLITTRQRGFLVRSENHCGRCHDKLFQKNLKEGSIPGEITIFNCSHMFHASCLPVEDRCIICTTTKKPFST</sequence>
<evidence type="ECO:0000313" key="9">
    <source>
        <dbReference type="EMBL" id="JAG22530.1"/>
    </source>
</evidence>
<evidence type="ECO:0000313" key="8">
    <source>
        <dbReference type="EMBL" id="JAG22528.1"/>
    </source>
</evidence>
<gene>
    <name evidence="11" type="primary">VPS41_1</name>
    <name evidence="8" type="ORF">CM83_88003</name>
    <name evidence="9" type="ORF">CM83_88004</name>
    <name evidence="11" type="ORF">g.88510</name>
</gene>
<dbReference type="SMART" id="SM00320">
    <property type="entry name" value="WD40"/>
    <property type="match status" value="2"/>
</dbReference>
<dbReference type="EMBL" id="GBHO01021076">
    <property type="protein sequence ID" value="JAG22528.1"/>
    <property type="molecule type" value="Transcribed_RNA"/>
</dbReference>
<dbReference type="PROSITE" id="PS50236">
    <property type="entry name" value="CHCR"/>
    <property type="match status" value="1"/>
</dbReference>
<evidence type="ECO:0000313" key="11">
    <source>
        <dbReference type="EMBL" id="JAQ06014.1"/>
    </source>
</evidence>
<protein>
    <submittedName>
        <fullName evidence="11">Vacuolar protein sorting-associated protein 41</fullName>
    </submittedName>
</protein>
<dbReference type="GO" id="GO:0005764">
    <property type="term" value="C:lysosome"/>
    <property type="evidence" value="ECO:0007669"/>
    <property type="project" value="UniProtKB-SubCell"/>
</dbReference>
<dbReference type="InterPro" id="IPR045111">
    <property type="entry name" value="Vps41/Vps8"/>
</dbReference>
<dbReference type="Pfam" id="PF23411">
    <property type="entry name" value="Beta-prop_Vps41"/>
    <property type="match status" value="1"/>
</dbReference>
<evidence type="ECO:0000256" key="3">
    <source>
        <dbReference type="ARBA" id="ARBA00022927"/>
    </source>
</evidence>